<reference evidence="3" key="2">
    <citation type="journal article" date="2020" name="Microorganisms">
        <title>Osmotic Adaptation and Compatible Solute Biosynthesis of Phototrophic Bacteria as Revealed from Genome Analyses.</title>
        <authorList>
            <person name="Imhoff J.F."/>
            <person name="Rahn T."/>
            <person name="Kunzel S."/>
            <person name="Keller A."/>
            <person name="Neulinger S.C."/>
        </authorList>
    </citation>
    <scope>NUCLEOTIDE SEQUENCE</scope>
    <source>
        <strain evidence="3">DSM 11080</strain>
    </source>
</reference>
<dbReference type="Pfam" id="PF11845">
    <property type="entry name" value="Tll0287-like"/>
    <property type="match status" value="1"/>
</dbReference>
<feature type="chain" id="PRO_5042589791" description="Tll0287-like domain-containing protein" evidence="1">
    <location>
        <begin position="24"/>
        <end position="199"/>
    </location>
</feature>
<name>A0AAJ0U6E0_9GAMM</name>
<keyword evidence="1" id="KW-0732">Signal</keyword>
<sequence length="199" mass="21903">MSRKKWTAVAAVAGLCTAAAVSAVPDVANQPVISPKAMADALHVVMDSDRTVYTRQIVNRLVKKDKVIEASEHFEDDKALVLPAQMFRFGSELVAERTEKLPDVAFSYSLQSLWPINKQNEPKTDAEKEGLEYVADNKGENFYTVEELGGKKYFTAVYADTAVAPVCVSCHNDHKDSPRRDFELGDVMGGVVIRIPVQG</sequence>
<evidence type="ECO:0000313" key="3">
    <source>
        <dbReference type="EMBL" id="MBK1706111.1"/>
    </source>
</evidence>
<dbReference type="Proteomes" id="UP001296776">
    <property type="component" value="Unassembled WGS sequence"/>
</dbReference>
<evidence type="ECO:0000313" key="4">
    <source>
        <dbReference type="Proteomes" id="UP001296776"/>
    </source>
</evidence>
<feature type="domain" description="Tll0287-like" evidence="2">
    <location>
        <begin position="37"/>
        <end position="196"/>
    </location>
</feature>
<comment type="caution">
    <text evidence="3">The sequence shown here is derived from an EMBL/GenBank/DDBJ whole genome shotgun (WGS) entry which is preliminary data.</text>
</comment>
<organism evidence="3 4">
    <name type="scientific">Halochromatium glycolicum</name>
    <dbReference type="NCBI Taxonomy" id="85075"/>
    <lineage>
        <taxon>Bacteria</taxon>
        <taxon>Pseudomonadati</taxon>
        <taxon>Pseudomonadota</taxon>
        <taxon>Gammaproteobacteria</taxon>
        <taxon>Chromatiales</taxon>
        <taxon>Chromatiaceae</taxon>
        <taxon>Halochromatium</taxon>
    </lineage>
</organism>
<keyword evidence="4" id="KW-1185">Reference proteome</keyword>
<dbReference type="EMBL" id="NRSJ01000034">
    <property type="protein sequence ID" value="MBK1706111.1"/>
    <property type="molecule type" value="Genomic_DNA"/>
</dbReference>
<feature type="signal peptide" evidence="1">
    <location>
        <begin position="1"/>
        <end position="23"/>
    </location>
</feature>
<reference evidence="3" key="1">
    <citation type="submission" date="2017-08" db="EMBL/GenBank/DDBJ databases">
        <authorList>
            <person name="Imhoff J.F."/>
            <person name="Rahn T."/>
            <person name="Kuenzel S."/>
            <person name="Neulinger S.C."/>
        </authorList>
    </citation>
    <scope>NUCLEOTIDE SEQUENCE</scope>
    <source>
        <strain evidence="3">DSM 11080</strain>
    </source>
</reference>
<evidence type="ECO:0000256" key="1">
    <source>
        <dbReference type="SAM" id="SignalP"/>
    </source>
</evidence>
<evidence type="ECO:0000259" key="2">
    <source>
        <dbReference type="Pfam" id="PF11845"/>
    </source>
</evidence>
<dbReference type="InterPro" id="IPR021796">
    <property type="entry name" value="Tll0287-like_dom"/>
</dbReference>
<proteinExistence type="predicted"/>
<dbReference type="AlphaFoldDB" id="A0AAJ0U6E0"/>
<accession>A0AAJ0U6E0</accession>
<gene>
    <name evidence="3" type="ORF">CKO40_16535</name>
</gene>
<protein>
    <recommendedName>
        <fullName evidence="2">Tll0287-like domain-containing protein</fullName>
    </recommendedName>
</protein>